<keyword evidence="1" id="KW-0812">Transmembrane</keyword>
<dbReference type="Gene3D" id="2.60.40.10">
    <property type="entry name" value="Immunoglobulins"/>
    <property type="match status" value="1"/>
</dbReference>
<accession>A0A3N0Y607</accession>
<dbReference type="InterPro" id="IPR036116">
    <property type="entry name" value="FN3_sf"/>
</dbReference>
<evidence type="ECO:0000313" key="4">
    <source>
        <dbReference type="Proteomes" id="UP000281406"/>
    </source>
</evidence>
<dbReference type="Proteomes" id="UP000281406">
    <property type="component" value="Unassembled WGS sequence"/>
</dbReference>
<keyword evidence="1" id="KW-1133">Transmembrane helix</keyword>
<dbReference type="SUPFAM" id="SSF49265">
    <property type="entry name" value="Fibronectin type III"/>
    <property type="match status" value="1"/>
</dbReference>
<keyword evidence="1" id="KW-0472">Membrane</keyword>
<protein>
    <submittedName>
        <fullName evidence="3">Usherin</fullName>
    </submittedName>
</protein>
<dbReference type="CDD" id="cd00063">
    <property type="entry name" value="FN3"/>
    <property type="match status" value="1"/>
</dbReference>
<reference evidence="3 4" key="1">
    <citation type="submission" date="2018-10" db="EMBL/GenBank/DDBJ databases">
        <title>Genome assembly for a Yunnan-Guizhou Plateau 3E fish, Anabarilius grahami (Regan), and its evolutionary and genetic applications.</title>
        <authorList>
            <person name="Jiang W."/>
        </authorList>
    </citation>
    <scope>NUCLEOTIDE SEQUENCE [LARGE SCALE GENOMIC DNA]</scope>
    <source>
        <strain evidence="3">AG-KIZ</strain>
        <tissue evidence="3">Muscle</tissue>
    </source>
</reference>
<dbReference type="AlphaFoldDB" id="A0A3N0Y607"/>
<comment type="caution">
    <text evidence="3">The sequence shown here is derived from an EMBL/GenBank/DDBJ whole genome shotgun (WGS) entry which is preliminary data.</text>
</comment>
<sequence>MGQSFNITGLLPYANYELCVVSYNNMGSTVSDWVSITTLKEPPQYKEPFVVHSNLTTVFVDWSGSFSLNGPLGEYSLTENNLRIFSGFHSSLHIPRTSDKTFAFQVTCTTDSGSASSPVIKYNTATGIDAVESSSGGKTGLYGAEYKFYTELWFIILMAFLGLLLLALLIGLVLRRALSKPPFIRERPPIVPLQRRSTKYPPNDSYLRPSSELCSNHASTALLQPDAPMFDNIPDSSCSITLKRFAMHTEGLTDTKIGGTSTCTSNHSYQASMSVLRVPSQSQLSHAYSQNSLHRSVSQLIDTQDKKPWDADLHGTDSGMYVGDEEFGETIKSYSSVKKEQTMFTDTHL</sequence>
<dbReference type="EMBL" id="RJVU01051648">
    <property type="protein sequence ID" value="ROL41587.1"/>
    <property type="molecule type" value="Genomic_DNA"/>
</dbReference>
<evidence type="ECO:0000256" key="1">
    <source>
        <dbReference type="SAM" id="Phobius"/>
    </source>
</evidence>
<organism evidence="3 4">
    <name type="scientific">Anabarilius grahami</name>
    <name type="common">Kanglang fish</name>
    <name type="synonym">Barilius grahami</name>
    <dbReference type="NCBI Taxonomy" id="495550"/>
    <lineage>
        <taxon>Eukaryota</taxon>
        <taxon>Metazoa</taxon>
        <taxon>Chordata</taxon>
        <taxon>Craniata</taxon>
        <taxon>Vertebrata</taxon>
        <taxon>Euteleostomi</taxon>
        <taxon>Actinopterygii</taxon>
        <taxon>Neopterygii</taxon>
        <taxon>Teleostei</taxon>
        <taxon>Ostariophysi</taxon>
        <taxon>Cypriniformes</taxon>
        <taxon>Xenocyprididae</taxon>
        <taxon>Xenocypridinae</taxon>
        <taxon>Xenocypridinae incertae sedis</taxon>
        <taxon>Anabarilius</taxon>
    </lineage>
</organism>
<dbReference type="InterPro" id="IPR013783">
    <property type="entry name" value="Ig-like_fold"/>
</dbReference>
<evidence type="ECO:0000259" key="2">
    <source>
        <dbReference type="PROSITE" id="PS50853"/>
    </source>
</evidence>
<dbReference type="OrthoDB" id="5984158at2759"/>
<proteinExistence type="predicted"/>
<feature type="transmembrane region" description="Helical" evidence="1">
    <location>
        <begin position="152"/>
        <end position="174"/>
    </location>
</feature>
<keyword evidence="4" id="KW-1185">Reference proteome</keyword>
<evidence type="ECO:0000313" key="3">
    <source>
        <dbReference type="EMBL" id="ROL41587.1"/>
    </source>
</evidence>
<dbReference type="PROSITE" id="PS50853">
    <property type="entry name" value="FN3"/>
    <property type="match status" value="1"/>
</dbReference>
<feature type="domain" description="Fibronectin type-III" evidence="2">
    <location>
        <begin position="1"/>
        <end position="41"/>
    </location>
</feature>
<dbReference type="InterPro" id="IPR003961">
    <property type="entry name" value="FN3_dom"/>
</dbReference>
<name>A0A3N0Y607_ANAGA</name>
<gene>
    <name evidence="3" type="ORF">DPX16_6985</name>
</gene>